<dbReference type="SFLD" id="SFLDS00029">
    <property type="entry name" value="Radical_SAM"/>
    <property type="match status" value="1"/>
</dbReference>
<keyword evidence="11" id="KW-1185">Reference proteome</keyword>
<dbReference type="EMBL" id="FXTY01000002">
    <property type="protein sequence ID" value="SMP14827.1"/>
    <property type="molecule type" value="Genomic_DNA"/>
</dbReference>
<dbReference type="NCBIfam" id="NF038283">
    <property type="entry name" value="viperin_w_prok"/>
    <property type="match status" value="1"/>
</dbReference>
<dbReference type="Gene3D" id="3.20.20.70">
    <property type="entry name" value="Aldolase class I"/>
    <property type="match status" value="1"/>
</dbReference>
<dbReference type="SUPFAM" id="SSF102114">
    <property type="entry name" value="Radical SAM enzymes"/>
    <property type="match status" value="1"/>
</dbReference>
<dbReference type="PROSITE" id="PS51918">
    <property type="entry name" value="RADICAL_SAM"/>
    <property type="match status" value="1"/>
</dbReference>
<feature type="domain" description="Radical SAM core" evidence="9">
    <location>
        <begin position="1"/>
        <end position="234"/>
    </location>
</feature>
<sequence length="295" mass="33349">MDELVINWHVNEACNYRCNYCYAKWTDQRNFRDLALDGDKTTALLAELWQYFNPSNKDNALRSELNWKSVRLNFAGGEPLLNTDALHRAMRIAHALGFNVSIITNGSRLNDATLLKIAPYLQWLGLSVDAIDATTNTKIGRIDRRNQLLNLKELVSSINKARSLSPTMKLKINTVVSDANETADLSPLIAEFKPEKWKVLRVLPMVSNSGTVSDKSFTRFVDRHAGFQSIMQAEDNFDMLGTYLMIDPKGRFFQNHTRAKEAGYDYSAPILDTGAKNALESIGFSAFGFAQRYQH</sequence>
<dbReference type="InterPro" id="IPR051196">
    <property type="entry name" value="RSAD2/Viperin_antiviral"/>
</dbReference>
<dbReference type="PANTHER" id="PTHR21339:SF0">
    <property type="entry name" value="S-ADENOSYLMETHIONINE-DEPENDENT NUCLEOTIDE DEHYDRATASE RSAD2"/>
    <property type="match status" value="1"/>
</dbReference>
<evidence type="ECO:0000256" key="3">
    <source>
        <dbReference type="ARBA" id="ARBA00022691"/>
    </source>
</evidence>
<dbReference type="RefSeq" id="WP_283425453.1">
    <property type="nucleotide sequence ID" value="NZ_FXTY01000002.1"/>
</dbReference>
<protein>
    <recommendedName>
        <fullName evidence="8">S-adenosylmethionine-dependent nucleotide dehydratase</fullName>
    </recommendedName>
</protein>
<dbReference type="SFLD" id="SFLDG01067">
    <property type="entry name" value="SPASM/twitch_domain_containing"/>
    <property type="match status" value="1"/>
</dbReference>
<dbReference type="Pfam" id="PF04055">
    <property type="entry name" value="Radical_SAM"/>
    <property type="match status" value="1"/>
</dbReference>
<dbReference type="Proteomes" id="UP001157961">
    <property type="component" value="Unassembled WGS sequence"/>
</dbReference>
<name>A0ABY1NQ56_9RHOB</name>
<evidence type="ECO:0000313" key="11">
    <source>
        <dbReference type="Proteomes" id="UP001157961"/>
    </source>
</evidence>
<organism evidence="10 11">
    <name type="scientific">Shimia sagamensis</name>
    <dbReference type="NCBI Taxonomy" id="1566352"/>
    <lineage>
        <taxon>Bacteria</taxon>
        <taxon>Pseudomonadati</taxon>
        <taxon>Pseudomonadota</taxon>
        <taxon>Alphaproteobacteria</taxon>
        <taxon>Rhodobacterales</taxon>
        <taxon>Roseobacteraceae</taxon>
    </lineage>
</organism>
<dbReference type="SFLD" id="SFLDG01088">
    <property type="entry name" value="antiviral_proteins"/>
    <property type="match status" value="1"/>
</dbReference>
<proteinExistence type="predicted"/>
<evidence type="ECO:0000256" key="4">
    <source>
        <dbReference type="ARBA" id="ARBA00022723"/>
    </source>
</evidence>
<evidence type="ECO:0000256" key="2">
    <source>
        <dbReference type="ARBA" id="ARBA00022485"/>
    </source>
</evidence>
<keyword evidence="7" id="KW-0051">Antiviral defense</keyword>
<comment type="cofactor">
    <cofactor evidence="1">
        <name>[4Fe-4S] cluster</name>
        <dbReference type="ChEBI" id="CHEBI:49883"/>
    </cofactor>
</comment>
<dbReference type="InterPro" id="IPR007197">
    <property type="entry name" value="rSAM"/>
</dbReference>
<evidence type="ECO:0000256" key="6">
    <source>
        <dbReference type="ARBA" id="ARBA00023014"/>
    </source>
</evidence>
<accession>A0ABY1NQ56</accession>
<keyword evidence="2" id="KW-0004">4Fe-4S</keyword>
<keyword evidence="5" id="KW-0408">Iron</keyword>
<keyword evidence="3" id="KW-0949">S-adenosyl-L-methionine</keyword>
<evidence type="ECO:0000256" key="5">
    <source>
        <dbReference type="ARBA" id="ARBA00023004"/>
    </source>
</evidence>
<keyword evidence="4" id="KW-0479">Metal-binding</keyword>
<evidence type="ECO:0000313" key="10">
    <source>
        <dbReference type="EMBL" id="SMP14827.1"/>
    </source>
</evidence>
<gene>
    <name evidence="10" type="ORF">SAMN06265373_102737</name>
</gene>
<evidence type="ECO:0000259" key="9">
    <source>
        <dbReference type="PROSITE" id="PS51918"/>
    </source>
</evidence>
<dbReference type="InterPro" id="IPR058240">
    <property type="entry name" value="rSAM_sf"/>
</dbReference>
<reference evidence="10 11" key="1">
    <citation type="submission" date="2017-05" db="EMBL/GenBank/DDBJ databases">
        <authorList>
            <person name="Varghese N."/>
            <person name="Submissions S."/>
        </authorList>
    </citation>
    <scope>NUCLEOTIDE SEQUENCE [LARGE SCALE GENOMIC DNA]</scope>
    <source>
        <strain evidence="10 11">DSM 29734</strain>
    </source>
</reference>
<keyword evidence="6" id="KW-0411">Iron-sulfur</keyword>
<dbReference type="InterPro" id="IPR013785">
    <property type="entry name" value="Aldolase_TIM"/>
</dbReference>
<evidence type="ECO:0000256" key="7">
    <source>
        <dbReference type="ARBA" id="ARBA00023118"/>
    </source>
</evidence>
<evidence type="ECO:0000256" key="8">
    <source>
        <dbReference type="ARBA" id="ARBA00039667"/>
    </source>
</evidence>
<evidence type="ECO:0000256" key="1">
    <source>
        <dbReference type="ARBA" id="ARBA00001966"/>
    </source>
</evidence>
<dbReference type="PANTHER" id="PTHR21339">
    <property type="entry name" value="RADICAL S-ADENOSYL METHIONINE DOMAIN-CONTAINING PROTEIN 2"/>
    <property type="match status" value="1"/>
</dbReference>
<dbReference type="CDD" id="cd01335">
    <property type="entry name" value="Radical_SAM"/>
    <property type="match status" value="1"/>
</dbReference>
<comment type="caution">
    <text evidence="10">The sequence shown here is derived from an EMBL/GenBank/DDBJ whole genome shotgun (WGS) entry which is preliminary data.</text>
</comment>